<keyword evidence="4 7" id="KW-0812">Transmembrane</keyword>
<protein>
    <submittedName>
        <fullName evidence="9">Predicted arabinose efflux permease, MFS family</fullName>
    </submittedName>
</protein>
<keyword evidence="10" id="KW-1185">Reference proteome</keyword>
<evidence type="ECO:0000256" key="4">
    <source>
        <dbReference type="ARBA" id="ARBA00022692"/>
    </source>
</evidence>
<feature type="transmembrane region" description="Helical" evidence="7">
    <location>
        <begin position="382"/>
        <end position="400"/>
    </location>
</feature>
<feature type="transmembrane region" description="Helical" evidence="7">
    <location>
        <begin position="225"/>
        <end position="243"/>
    </location>
</feature>
<dbReference type="Pfam" id="PF07690">
    <property type="entry name" value="MFS_1"/>
    <property type="match status" value="1"/>
</dbReference>
<dbReference type="InterPro" id="IPR020846">
    <property type="entry name" value="MFS_dom"/>
</dbReference>
<evidence type="ECO:0000256" key="7">
    <source>
        <dbReference type="SAM" id="Phobius"/>
    </source>
</evidence>
<evidence type="ECO:0000256" key="2">
    <source>
        <dbReference type="ARBA" id="ARBA00022448"/>
    </source>
</evidence>
<evidence type="ECO:0000256" key="6">
    <source>
        <dbReference type="ARBA" id="ARBA00023136"/>
    </source>
</evidence>
<feature type="transmembrane region" description="Helical" evidence="7">
    <location>
        <begin position="293"/>
        <end position="311"/>
    </location>
</feature>
<accession>A0A1T4Y5S0</accession>
<dbReference type="PANTHER" id="PTHR23517">
    <property type="entry name" value="RESISTANCE PROTEIN MDTM, PUTATIVE-RELATED-RELATED"/>
    <property type="match status" value="1"/>
</dbReference>
<feature type="transmembrane region" description="Helical" evidence="7">
    <location>
        <begin position="108"/>
        <end position="129"/>
    </location>
</feature>
<comment type="subcellular location">
    <subcellularLocation>
        <location evidence="1">Cell membrane</location>
        <topology evidence="1">Multi-pass membrane protein</topology>
    </subcellularLocation>
</comment>
<feature type="domain" description="Major facilitator superfamily (MFS) profile" evidence="8">
    <location>
        <begin position="17"/>
        <end position="405"/>
    </location>
</feature>
<organism evidence="9 10">
    <name type="scientific">Caloramator quimbayensis</name>
    <dbReference type="NCBI Taxonomy" id="1147123"/>
    <lineage>
        <taxon>Bacteria</taxon>
        <taxon>Bacillati</taxon>
        <taxon>Bacillota</taxon>
        <taxon>Clostridia</taxon>
        <taxon>Eubacteriales</taxon>
        <taxon>Clostridiaceae</taxon>
        <taxon>Caloramator</taxon>
    </lineage>
</organism>
<evidence type="ECO:0000256" key="1">
    <source>
        <dbReference type="ARBA" id="ARBA00004651"/>
    </source>
</evidence>
<feature type="transmembrane region" description="Helical" evidence="7">
    <location>
        <begin position="83"/>
        <end position="102"/>
    </location>
</feature>
<dbReference type="EMBL" id="FUYH01000022">
    <property type="protein sequence ID" value="SKA96635.1"/>
    <property type="molecule type" value="Genomic_DNA"/>
</dbReference>
<name>A0A1T4Y5S0_9CLOT</name>
<feature type="transmembrane region" description="Helical" evidence="7">
    <location>
        <begin position="263"/>
        <end position="281"/>
    </location>
</feature>
<dbReference type="OrthoDB" id="9793283at2"/>
<dbReference type="SUPFAM" id="SSF103473">
    <property type="entry name" value="MFS general substrate transporter"/>
    <property type="match status" value="1"/>
</dbReference>
<reference evidence="10" key="1">
    <citation type="submission" date="2017-02" db="EMBL/GenBank/DDBJ databases">
        <authorList>
            <person name="Varghese N."/>
            <person name="Submissions S."/>
        </authorList>
    </citation>
    <scope>NUCLEOTIDE SEQUENCE [LARGE SCALE GENOMIC DNA]</scope>
    <source>
        <strain evidence="10">USBA 833</strain>
    </source>
</reference>
<dbReference type="InterPro" id="IPR036259">
    <property type="entry name" value="MFS_trans_sf"/>
</dbReference>
<gene>
    <name evidence="9" type="ORF">SAMN05443428_1224</name>
</gene>
<feature type="transmembrane region" description="Helical" evidence="7">
    <location>
        <begin position="20"/>
        <end position="41"/>
    </location>
</feature>
<dbReference type="PROSITE" id="PS50850">
    <property type="entry name" value="MFS"/>
    <property type="match status" value="1"/>
</dbReference>
<evidence type="ECO:0000256" key="5">
    <source>
        <dbReference type="ARBA" id="ARBA00022989"/>
    </source>
</evidence>
<dbReference type="RefSeq" id="WP_078697330.1">
    <property type="nucleotide sequence ID" value="NZ_FUYH01000022.1"/>
</dbReference>
<evidence type="ECO:0000313" key="9">
    <source>
        <dbReference type="EMBL" id="SKA96635.1"/>
    </source>
</evidence>
<keyword evidence="3" id="KW-1003">Cell membrane</keyword>
<feature type="transmembrane region" description="Helical" evidence="7">
    <location>
        <begin position="141"/>
        <end position="164"/>
    </location>
</feature>
<dbReference type="PANTHER" id="PTHR23517:SF2">
    <property type="entry name" value="MULTIDRUG RESISTANCE PROTEIN MDTH"/>
    <property type="match status" value="1"/>
</dbReference>
<evidence type="ECO:0000259" key="8">
    <source>
        <dbReference type="PROSITE" id="PS50850"/>
    </source>
</evidence>
<feature type="transmembrane region" description="Helical" evidence="7">
    <location>
        <begin position="352"/>
        <end position="370"/>
    </location>
</feature>
<proteinExistence type="predicted"/>
<dbReference type="InterPro" id="IPR011701">
    <property type="entry name" value="MFS"/>
</dbReference>
<dbReference type="Gene3D" id="1.20.1250.20">
    <property type="entry name" value="MFS general substrate transporter like domains"/>
    <property type="match status" value="1"/>
</dbReference>
<sequence length="416" mass="45845">MRRISNLLNPYRGLPKEIYVIFISRIVNSVGSFVMPLMTLILTQKIGLSKSEAGLYISLAGFLMMPVSILGGKLADTIGRKKLIMVFGFLGTLMYIICGFMKPTINMMYVIMAAGACHSISGPAYDALLADLTTPENRKGAYSLVYMGWNIGFAVGPIIGGFLFERHLPIVFIGDAATTIISLILVGIYVKETINLTKQDIEDEGRALEKREEGSVISVLLRRPILLYFALIIFGYNFVYSQWSFMLPMHASQNFKEMGPKYYGFIASFNGLIVMLFTPIVTKLTEKIKNIRCMFYGGILYAVGFGMLGLISTLPLFFVSAFIFTIGEIVLSINTSPFIANHTPISHRGRMNAVLPMILGLGYTLGPMGMGKALSYISIEQGWIILGGVVFVASLFMRGLEAYDEKTSIPAAENCS</sequence>
<evidence type="ECO:0000256" key="3">
    <source>
        <dbReference type="ARBA" id="ARBA00022475"/>
    </source>
</evidence>
<feature type="transmembrane region" description="Helical" evidence="7">
    <location>
        <begin position="53"/>
        <end position="71"/>
    </location>
</feature>
<dbReference type="InterPro" id="IPR050171">
    <property type="entry name" value="MFS_Transporters"/>
</dbReference>
<dbReference type="CDD" id="cd17329">
    <property type="entry name" value="MFS_MdtH_MDR_like"/>
    <property type="match status" value="1"/>
</dbReference>
<feature type="transmembrane region" description="Helical" evidence="7">
    <location>
        <begin position="317"/>
        <end position="340"/>
    </location>
</feature>
<dbReference type="STRING" id="1147123.SAMN05443428_1224"/>
<keyword evidence="6 7" id="KW-0472">Membrane</keyword>
<keyword evidence="2" id="KW-0813">Transport</keyword>
<dbReference type="Proteomes" id="UP000190105">
    <property type="component" value="Unassembled WGS sequence"/>
</dbReference>
<dbReference type="AlphaFoldDB" id="A0A1T4Y5S0"/>
<dbReference type="GO" id="GO:0022857">
    <property type="term" value="F:transmembrane transporter activity"/>
    <property type="evidence" value="ECO:0007669"/>
    <property type="project" value="InterPro"/>
</dbReference>
<dbReference type="GO" id="GO:0005886">
    <property type="term" value="C:plasma membrane"/>
    <property type="evidence" value="ECO:0007669"/>
    <property type="project" value="UniProtKB-SubCell"/>
</dbReference>
<evidence type="ECO:0000313" key="10">
    <source>
        <dbReference type="Proteomes" id="UP000190105"/>
    </source>
</evidence>
<feature type="transmembrane region" description="Helical" evidence="7">
    <location>
        <begin position="170"/>
        <end position="190"/>
    </location>
</feature>
<keyword evidence="5 7" id="KW-1133">Transmembrane helix</keyword>